<reference evidence="1 2" key="1">
    <citation type="submission" date="2006-06" db="EMBL/GenBank/DDBJ databases">
        <authorList>
            <person name="Moran M.A."/>
            <person name="Ferriera S."/>
            <person name="Johnson J."/>
            <person name="Kravitz S."/>
            <person name="Beeson K."/>
            <person name="Sutton G."/>
            <person name="Rogers Y.-H."/>
            <person name="Friedman R."/>
            <person name="Frazier M."/>
            <person name="Venter J.C."/>
        </authorList>
    </citation>
    <scope>NUCLEOTIDE SEQUENCE [LARGE SCALE GENOMIC DNA]</scope>
    <source>
        <strain evidence="1 2">E-37</strain>
    </source>
</reference>
<protein>
    <submittedName>
        <fullName evidence="1">Uncharacterized protein</fullName>
    </submittedName>
</protein>
<gene>
    <name evidence="1" type="ORF">SSE37_13708</name>
</gene>
<organism evidence="1 2">
    <name type="scientific">Sagittula stellata (strain ATCC 700073 / DSM 11524 / E-37)</name>
    <dbReference type="NCBI Taxonomy" id="388399"/>
    <lineage>
        <taxon>Bacteria</taxon>
        <taxon>Pseudomonadati</taxon>
        <taxon>Pseudomonadota</taxon>
        <taxon>Alphaproteobacteria</taxon>
        <taxon>Rhodobacterales</taxon>
        <taxon>Roseobacteraceae</taxon>
        <taxon>Sagittula</taxon>
    </lineage>
</organism>
<name>A3K545_SAGS3</name>
<accession>A3K545</accession>
<keyword evidence="2" id="KW-1185">Reference proteome</keyword>
<dbReference type="EMBL" id="AAYA01000008">
    <property type="protein sequence ID" value="EBA07646.1"/>
    <property type="molecule type" value="Genomic_DNA"/>
</dbReference>
<dbReference type="AlphaFoldDB" id="A3K545"/>
<comment type="caution">
    <text evidence="1">The sequence shown here is derived from an EMBL/GenBank/DDBJ whole genome shotgun (WGS) entry which is preliminary data.</text>
</comment>
<sequence length="224" mass="24663">MALAAQDAVFAPPEGCTAYLTVQHRDCRVEHHYTCTDAGTDRFREVFTDEGPVYQSRIDAQAQWINSRELPNGGLTETLLPARDHASMDTLLETGADTMDFEQRTPDGRLQRITGEDRIVDRNVVIDGEPLYRTEFVVNFLAPDGGVMGTYTGSEYVSPVHRRFFAGRGKAVFDGVETSFDRTPKEFIYPGEPGFGALEPVYDCGVMMSALEIVPSAGVSGVAR</sequence>
<dbReference type="Proteomes" id="UP000005713">
    <property type="component" value="Unassembled WGS sequence"/>
</dbReference>
<evidence type="ECO:0000313" key="2">
    <source>
        <dbReference type="Proteomes" id="UP000005713"/>
    </source>
</evidence>
<proteinExistence type="predicted"/>
<dbReference type="eggNOG" id="ENOG50309Q3">
    <property type="taxonomic scope" value="Bacteria"/>
</dbReference>
<evidence type="ECO:0000313" key="1">
    <source>
        <dbReference type="EMBL" id="EBA07646.1"/>
    </source>
</evidence>